<sequence length="557" mass="59179">MISKQMAMSLGWSFGPGQVVMQPQNVTLSNLAGTKDQQWAATLLGRHPSSIVTATTAWGANIPVDVNSQLTFTFSTAGTHKVTVREVLYGFPKVSTFTVTIAAASAQTILPVGARIIVGGDSIEQNGMFGDLPSGGGGAGRGLGIWSLGKSTFKTAQTLNPRFRYDQWPDSSRGQQFNSPPSTGGSATPYPWTNGSMRGWQGATTLGMINDFANQLALNPQAYVDASGINNYGTASADKKTLMEMWRAARPTMPYVVCTMRPTGSSQESNKPKATIQAQNALIRAWVQAKRDAGDVNVYLLDLYALLDQGDGYLRSSDHVDGLHLSVMGATRCSNGVNACINQFVASGNIITGLNWALNRLPAARANFTAAGVTSSTPSNVTNQANGWDVRLSNSTKYGTQVVVSHAANEYGGNDLILDITPGDTVGTDIIDIRNASGSGVSDSGTWSSSQWGRTVVEYEESGSALHGLMSVTWASSPFDANYQSLGMSPSGEFPVPQPLGTRRYTACEAIAAKSGASGFYAGCNFYVASGGDRTPFRIRIKRIGVFVTTDPRTEYV</sequence>
<dbReference type="InterPro" id="IPR036514">
    <property type="entry name" value="SGNH_hydro_sf"/>
</dbReference>
<evidence type="ECO:0000256" key="1">
    <source>
        <dbReference type="SAM" id="MobiDB-lite"/>
    </source>
</evidence>
<reference evidence="2" key="2">
    <citation type="journal article" date="2024" name="Viruses">
        <title>New Genera and Species of Caulobacter and Brevundimonas Bacteriophages Provide Insights into Phage Genome Evolution.</title>
        <authorList>
            <person name="Ely B."/>
            <person name="Hils M."/>
            <person name="Clarke A."/>
            <person name="Albert M."/>
            <person name="Holness N."/>
            <person name="Lenski J."/>
            <person name="Mohammadi T."/>
        </authorList>
    </citation>
    <scope>NUCLEOTIDE SEQUENCE</scope>
</reference>
<name>A0AAE9WYC4_9CAUD</name>
<dbReference type="SUPFAM" id="SSF52266">
    <property type="entry name" value="SGNH hydrolase"/>
    <property type="match status" value="1"/>
</dbReference>
<protein>
    <submittedName>
        <fullName evidence="2">Uncharacterized protein</fullName>
    </submittedName>
</protein>
<feature type="region of interest" description="Disordered" evidence="1">
    <location>
        <begin position="164"/>
        <end position="192"/>
    </location>
</feature>
<evidence type="ECO:0000313" key="3">
    <source>
        <dbReference type="Proteomes" id="UP001214072"/>
    </source>
</evidence>
<dbReference type="EMBL" id="OQ135102">
    <property type="protein sequence ID" value="WCD56082.1"/>
    <property type="molecule type" value="Genomic_DNA"/>
</dbReference>
<reference evidence="2" key="1">
    <citation type="submission" date="2022-12" db="EMBL/GenBank/DDBJ databases">
        <authorList>
            <person name="Hils M."/>
            <person name="Clarke A."/>
            <person name="Albert M."/>
            <person name="Lenski J."/>
        </authorList>
    </citation>
    <scope>NUCLEOTIDE SEQUENCE</scope>
</reference>
<evidence type="ECO:0000313" key="2">
    <source>
        <dbReference type="EMBL" id="WCD56082.1"/>
    </source>
</evidence>
<dbReference type="Proteomes" id="UP001214072">
    <property type="component" value="Segment"/>
</dbReference>
<proteinExistence type="predicted"/>
<dbReference type="Gene3D" id="3.40.50.1110">
    <property type="entry name" value="SGNH hydrolase"/>
    <property type="match status" value="1"/>
</dbReference>
<feature type="compositionally biased region" description="Polar residues" evidence="1">
    <location>
        <begin position="169"/>
        <end position="192"/>
    </location>
</feature>
<gene>
    <name evidence="2" type="primary">BL198_gp053</name>
</gene>
<accession>A0AAE9WYC4</accession>
<organism evidence="2 3">
    <name type="scientific">Caulobacter phage BL198</name>
    <dbReference type="NCBI Taxonomy" id="3020395"/>
    <lineage>
        <taxon>Viruses</taxon>
        <taxon>Duplodnaviria</taxon>
        <taxon>Heunggongvirae</taxon>
        <taxon>Uroviricota</taxon>
        <taxon>Caudoviricetes</taxon>
        <taxon>Autographivirales</taxon>
        <taxon>Autonotataviridae</taxon>
        <taxon>Percyvirus</taxon>
        <taxon>Percyvirus BL198</taxon>
    </lineage>
</organism>
<keyword evidence="3" id="KW-1185">Reference proteome</keyword>